<organism evidence="1 2">
    <name type="scientific">Eolophus roseicapilla</name>
    <name type="common">Galah cockatoo</name>
    <name type="synonym">Cacatua roseicapilla</name>
    <dbReference type="NCBI Taxonomy" id="176039"/>
    <lineage>
        <taxon>Eukaryota</taxon>
        <taxon>Metazoa</taxon>
        <taxon>Chordata</taxon>
        <taxon>Craniata</taxon>
        <taxon>Vertebrata</taxon>
        <taxon>Euteleostomi</taxon>
        <taxon>Archelosauria</taxon>
        <taxon>Archosauria</taxon>
        <taxon>Dinosauria</taxon>
        <taxon>Saurischia</taxon>
        <taxon>Theropoda</taxon>
        <taxon>Coelurosauria</taxon>
        <taxon>Aves</taxon>
        <taxon>Neognathae</taxon>
        <taxon>Neoaves</taxon>
        <taxon>Telluraves</taxon>
        <taxon>Australaves</taxon>
        <taxon>Psittaciformes</taxon>
        <taxon>Cacatuidae</taxon>
        <taxon>Eolophus</taxon>
    </lineage>
</organism>
<sequence>RSGTSSGPDGWGGASAAPPRGGRAVLGMAGRLLRGCVRAAGLCPRRACGEAAGLRAMGFSQEQARRLLGVGSQISPQRMEAAVAQLLLLGLNAEAALGLLERSPGLLRMPTERLQERADQLRRLGLDGGRAERGGGTRGRR</sequence>
<keyword evidence="2" id="KW-1185">Reference proteome</keyword>
<protein>
    <submittedName>
        <fullName evidence="1">MTEF4 factor</fullName>
    </submittedName>
</protein>
<comment type="caution">
    <text evidence="1">The sequence shown here is derived from an EMBL/GenBank/DDBJ whole genome shotgun (WGS) entry which is preliminary data.</text>
</comment>
<dbReference type="EMBL" id="WBNI01000138">
    <property type="protein sequence ID" value="NXD64573.1"/>
    <property type="molecule type" value="Genomic_DNA"/>
</dbReference>
<proteinExistence type="predicted"/>
<dbReference type="Gene3D" id="1.25.70.10">
    <property type="entry name" value="Transcription termination factor 3, mitochondrial"/>
    <property type="match status" value="1"/>
</dbReference>
<dbReference type="Proteomes" id="UP000637704">
    <property type="component" value="Unassembled WGS sequence"/>
</dbReference>
<dbReference type="AlphaFoldDB" id="A0A851XGC0"/>
<evidence type="ECO:0000313" key="1">
    <source>
        <dbReference type="EMBL" id="NXD64573.1"/>
    </source>
</evidence>
<feature type="non-terminal residue" evidence="1">
    <location>
        <position position="1"/>
    </location>
</feature>
<name>A0A851XGC0_EOLRO</name>
<accession>A0A851XGC0</accession>
<feature type="non-terminal residue" evidence="1">
    <location>
        <position position="141"/>
    </location>
</feature>
<reference evidence="1" key="1">
    <citation type="submission" date="2019-09" db="EMBL/GenBank/DDBJ databases">
        <title>Bird 10,000 Genomes (B10K) Project - Family phase.</title>
        <authorList>
            <person name="Zhang G."/>
        </authorList>
    </citation>
    <scope>NUCLEOTIDE SEQUENCE</scope>
    <source>
        <strain evidence="1">B10K-DU-025-06</strain>
        <tissue evidence="1">Mixed tissue sample</tissue>
    </source>
</reference>
<evidence type="ECO:0000313" key="2">
    <source>
        <dbReference type="Proteomes" id="UP000637704"/>
    </source>
</evidence>
<dbReference type="InterPro" id="IPR038538">
    <property type="entry name" value="MTERF_sf"/>
</dbReference>
<gene>
    <name evidence="1" type="primary">Mterf4</name>
    <name evidence="1" type="ORF">EOLROS_R15246</name>
</gene>